<keyword evidence="1" id="KW-1185">Reference proteome</keyword>
<evidence type="ECO:0000313" key="2">
    <source>
        <dbReference type="RefSeq" id="XP_075092573.1"/>
    </source>
</evidence>
<reference evidence="2" key="2">
    <citation type="submission" date="2025-08" db="UniProtKB">
        <authorList>
            <consortium name="RefSeq"/>
        </authorList>
    </citation>
    <scope>IDENTIFICATION</scope>
    <source>
        <tissue evidence="2">Leaf</tissue>
    </source>
</reference>
<protein>
    <submittedName>
        <fullName evidence="2">Uncharacterized protein LOC142172784</fullName>
    </submittedName>
</protein>
<dbReference type="Proteomes" id="UP000790787">
    <property type="component" value="Chromosome 18"/>
</dbReference>
<reference evidence="1" key="1">
    <citation type="journal article" date="2014" name="Nat. Commun.">
        <title>The tobacco genome sequence and its comparison with those of tomato and potato.</title>
        <authorList>
            <person name="Sierro N."/>
            <person name="Battey J.N."/>
            <person name="Ouadi S."/>
            <person name="Bakaher N."/>
            <person name="Bovet L."/>
            <person name="Willig A."/>
            <person name="Goepfert S."/>
            <person name="Peitsch M.C."/>
            <person name="Ivanov N.V."/>
        </authorList>
    </citation>
    <scope>NUCLEOTIDE SEQUENCE [LARGE SCALE GENOMIC DNA]</scope>
</reference>
<accession>A0AC58T5X4</accession>
<sequence>MEYLTRILKTLRKNPDFNYHPKCIKMNIIQLSFADDLLMFSRGDIMSVQLVFQCFQQFSKTSGLIANKEKSSIIFGGVREEQQQQILDGLGFVKGELPVSKKKDRLWVQWVHVYYKKQIAGWSIEAKQASWIIQKIFKARQYFEETGYNETEVKKMESFSVKNFYTKLRGNFERVTWRKLMQSNLGVPKWKFIVYLAVQRKLMAKDRLRGLGYVEEVTYELCNKEEESIDHLFFSCSYTSQLWTVLLQWQGICRMIMRWTDELNWTIKCCKGRSIKIELYRLILAEAVYHVWQERNNRIFRGMKQSIQELV</sequence>
<proteinExistence type="predicted"/>
<gene>
    <name evidence="2" type="primary">LOC142172784</name>
</gene>
<organism evidence="1 2">
    <name type="scientific">Nicotiana tabacum</name>
    <name type="common">Common tobacco</name>
    <dbReference type="NCBI Taxonomy" id="4097"/>
    <lineage>
        <taxon>Eukaryota</taxon>
        <taxon>Viridiplantae</taxon>
        <taxon>Streptophyta</taxon>
        <taxon>Embryophyta</taxon>
        <taxon>Tracheophyta</taxon>
        <taxon>Spermatophyta</taxon>
        <taxon>Magnoliopsida</taxon>
        <taxon>eudicotyledons</taxon>
        <taxon>Gunneridae</taxon>
        <taxon>Pentapetalae</taxon>
        <taxon>asterids</taxon>
        <taxon>lamiids</taxon>
        <taxon>Solanales</taxon>
        <taxon>Solanaceae</taxon>
        <taxon>Nicotianoideae</taxon>
        <taxon>Nicotianeae</taxon>
        <taxon>Nicotiana</taxon>
    </lineage>
</organism>
<name>A0AC58T5X4_TOBAC</name>
<dbReference type="RefSeq" id="XP_075092573.1">
    <property type="nucleotide sequence ID" value="XM_075236472.1"/>
</dbReference>
<evidence type="ECO:0000313" key="1">
    <source>
        <dbReference type="Proteomes" id="UP000790787"/>
    </source>
</evidence>